<dbReference type="EMBL" id="BCSY01000035">
    <property type="protein sequence ID" value="GAS94561.1"/>
    <property type="molecule type" value="Genomic_DNA"/>
</dbReference>
<organism evidence="4 5">
    <name type="scientific">Mycolicibacterium canariasense</name>
    <name type="common">Mycobacterium canariasense</name>
    <dbReference type="NCBI Taxonomy" id="228230"/>
    <lineage>
        <taxon>Bacteria</taxon>
        <taxon>Bacillati</taxon>
        <taxon>Actinomycetota</taxon>
        <taxon>Actinomycetes</taxon>
        <taxon>Mycobacteriales</taxon>
        <taxon>Mycobacteriaceae</taxon>
        <taxon>Mycolicibacterium</taxon>
    </lineage>
</organism>
<dbReference type="GO" id="GO:0051701">
    <property type="term" value="P:biological process involved in interaction with host"/>
    <property type="evidence" value="ECO:0007669"/>
    <property type="project" value="TreeGrafter"/>
</dbReference>
<reference evidence="5" key="2">
    <citation type="submission" date="2016-02" db="EMBL/GenBank/DDBJ databases">
        <title>Draft genome sequence of five rapidly growing Mycobacterium species.</title>
        <authorList>
            <person name="Katahira K."/>
            <person name="Gotou Y."/>
            <person name="Iida K."/>
            <person name="Ogura Y."/>
            <person name="Hayashi T."/>
        </authorList>
    </citation>
    <scope>NUCLEOTIDE SEQUENCE [LARGE SCALE GENOMIC DNA]</scope>
    <source>
        <strain evidence="5">JCM15298</strain>
    </source>
</reference>
<dbReference type="PANTHER" id="PTHR33371">
    <property type="entry name" value="INTERMEMBRANE PHOSPHOLIPID TRANSPORT SYSTEM BINDING PROTEIN MLAD-RELATED"/>
    <property type="match status" value="1"/>
</dbReference>
<protein>
    <submittedName>
        <fullName evidence="4">MCE-family protein mce4B</fullName>
    </submittedName>
</protein>
<dbReference type="InterPro" id="IPR005693">
    <property type="entry name" value="Mce"/>
</dbReference>
<dbReference type="InterPro" id="IPR024516">
    <property type="entry name" value="Mce_C"/>
</dbReference>
<evidence type="ECO:0000313" key="4">
    <source>
        <dbReference type="EMBL" id="GAS94561.1"/>
    </source>
</evidence>
<keyword evidence="1" id="KW-1133">Transmembrane helix</keyword>
<dbReference type="OrthoDB" id="338143at2"/>
<dbReference type="NCBIfam" id="TIGR00996">
    <property type="entry name" value="Mtu_fam_mce"/>
    <property type="match status" value="1"/>
</dbReference>
<sequence length="345" mass="36870">MGSERRTLINVVVFTVAMLLVAAGLVVVFGQFRFASSSSYHATFAEASRLKAGQDVRISGVPVGSVNAVKLNPDNTVDVAFDVDKRYQLYTSTRAVVRYENLVGDRYLEITSGPGELRKLPPGATIARENTQPALDLDALLGGLRPVLKGLDGNKVNEVSNAVIELLQGQGGAIQNLLANTSSFSQNLANRDQLIGDVINNLNTVLGTVDAKGAQFNASVDELQKLITGLAEGRDPIAGAIGPLASAENDLTEMLQASRRPVQGVIENARPFLQRVDERKADVNKVIEPLAENYLRLNALGAYGSFFNIYYCSIRMKINGPAGSDILIPFGGPPDPTKGRCSANG</sequence>
<dbReference type="Proteomes" id="UP000069443">
    <property type="component" value="Unassembled WGS sequence"/>
</dbReference>
<name>A0A100WAR5_MYCCR</name>
<dbReference type="Pfam" id="PF02470">
    <property type="entry name" value="MlaD"/>
    <property type="match status" value="1"/>
</dbReference>
<proteinExistence type="predicted"/>
<dbReference type="RefSeq" id="WP_062655846.1">
    <property type="nucleotide sequence ID" value="NZ_BCSY01000035.1"/>
</dbReference>
<keyword evidence="1" id="KW-0472">Membrane</keyword>
<reference evidence="5" key="1">
    <citation type="journal article" date="2016" name="Genome Announc.">
        <title>Draft Genome Sequences of Five Rapidly Growing Mycobacterium Species, M. thermoresistibile, M. fortuitum subsp. acetamidolyticum, M. canariasense, M. brisbanense, and M. novocastrense.</title>
        <authorList>
            <person name="Katahira K."/>
            <person name="Ogura Y."/>
            <person name="Gotoh Y."/>
            <person name="Hayashi T."/>
        </authorList>
    </citation>
    <scope>NUCLEOTIDE SEQUENCE [LARGE SCALE GENOMIC DNA]</scope>
    <source>
        <strain evidence="5">JCM15298</strain>
    </source>
</reference>
<feature type="domain" description="Mce/MlaD" evidence="2">
    <location>
        <begin position="38"/>
        <end position="113"/>
    </location>
</feature>
<dbReference type="InterPro" id="IPR003399">
    <property type="entry name" value="Mce/MlaD"/>
</dbReference>
<dbReference type="AlphaFoldDB" id="A0A100WAR5"/>
<evidence type="ECO:0000313" key="5">
    <source>
        <dbReference type="Proteomes" id="UP000069443"/>
    </source>
</evidence>
<dbReference type="GO" id="GO:0005576">
    <property type="term" value="C:extracellular region"/>
    <property type="evidence" value="ECO:0007669"/>
    <property type="project" value="TreeGrafter"/>
</dbReference>
<keyword evidence="1" id="KW-0812">Transmembrane</keyword>
<accession>A0A100WAR5</accession>
<dbReference type="PANTHER" id="PTHR33371:SF17">
    <property type="entry name" value="MCE-FAMILY PROTEIN MCE1B"/>
    <property type="match status" value="1"/>
</dbReference>
<evidence type="ECO:0000259" key="2">
    <source>
        <dbReference type="Pfam" id="PF02470"/>
    </source>
</evidence>
<feature type="domain" description="Mammalian cell entry C-terminal" evidence="3">
    <location>
        <begin position="117"/>
        <end position="333"/>
    </location>
</feature>
<dbReference type="InterPro" id="IPR052336">
    <property type="entry name" value="MlaD_Phospholipid_Transporter"/>
</dbReference>
<dbReference type="Pfam" id="PF11887">
    <property type="entry name" value="Mce4_CUP1"/>
    <property type="match status" value="1"/>
</dbReference>
<dbReference type="STRING" id="228230.RMCC_1527"/>
<gene>
    <name evidence="4" type="ORF">RMCC_1527</name>
</gene>
<evidence type="ECO:0000259" key="3">
    <source>
        <dbReference type="Pfam" id="PF11887"/>
    </source>
</evidence>
<feature type="transmembrane region" description="Helical" evidence="1">
    <location>
        <begin position="7"/>
        <end position="29"/>
    </location>
</feature>
<evidence type="ECO:0000256" key="1">
    <source>
        <dbReference type="SAM" id="Phobius"/>
    </source>
</evidence>
<keyword evidence="5" id="KW-1185">Reference proteome</keyword>
<comment type="caution">
    <text evidence="4">The sequence shown here is derived from an EMBL/GenBank/DDBJ whole genome shotgun (WGS) entry which is preliminary data.</text>
</comment>